<dbReference type="GO" id="GO:0008237">
    <property type="term" value="F:metallopeptidase activity"/>
    <property type="evidence" value="ECO:0007669"/>
    <property type="project" value="UniProtKB-KW"/>
</dbReference>
<dbReference type="Gene3D" id="3.40.140.10">
    <property type="entry name" value="Cytidine Deaminase, domain 2"/>
    <property type="match status" value="1"/>
</dbReference>
<dbReference type="RefSeq" id="WP_171433036.1">
    <property type="nucleotide sequence ID" value="NZ_JABFJV010000012.1"/>
</dbReference>
<keyword evidence="5" id="KW-0482">Metalloprotease</keyword>
<protein>
    <recommendedName>
        <fullName evidence="6">JAB domain-containing protein</fullName>
    </recommendedName>
</protein>
<dbReference type="InterPro" id="IPR028090">
    <property type="entry name" value="JAB_dom_prok"/>
</dbReference>
<dbReference type="SUPFAM" id="SSF102712">
    <property type="entry name" value="JAB1/MPN domain"/>
    <property type="match status" value="1"/>
</dbReference>
<evidence type="ECO:0000313" key="8">
    <source>
        <dbReference type="Proteomes" id="UP000563426"/>
    </source>
</evidence>
<dbReference type="AlphaFoldDB" id="A0A7Y4KEF0"/>
<organism evidence="7 8">
    <name type="scientific">Corallococcus exercitus</name>
    <dbReference type="NCBI Taxonomy" id="2316736"/>
    <lineage>
        <taxon>Bacteria</taxon>
        <taxon>Pseudomonadati</taxon>
        <taxon>Myxococcota</taxon>
        <taxon>Myxococcia</taxon>
        <taxon>Myxococcales</taxon>
        <taxon>Cystobacterineae</taxon>
        <taxon>Myxococcaceae</taxon>
        <taxon>Corallococcus</taxon>
    </lineage>
</organism>
<feature type="domain" description="JAB" evidence="6">
    <location>
        <begin position="27"/>
        <end position="128"/>
    </location>
</feature>
<dbReference type="GO" id="GO:0046872">
    <property type="term" value="F:metal ion binding"/>
    <property type="evidence" value="ECO:0007669"/>
    <property type="project" value="UniProtKB-KW"/>
</dbReference>
<dbReference type="EMBL" id="JABFJV010000012">
    <property type="protein sequence ID" value="NOK32323.1"/>
    <property type="molecule type" value="Genomic_DNA"/>
</dbReference>
<evidence type="ECO:0000256" key="2">
    <source>
        <dbReference type="ARBA" id="ARBA00022723"/>
    </source>
</evidence>
<evidence type="ECO:0000256" key="3">
    <source>
        <dbReference type="ARBA" id="ARBA00022801"/>
    </source>
</evidence>
<dbReference type="Pfam" id="PF14464">
    <property type="entry name" value="Prok-JAB"/>
    <property type="match status" value="1"/>
</dbReference>
<evidence type="ECO:0000259" key="6">
    <source>
        <dbReference type="Pfam" id="PF14464"/>
    </source>
</evidence>
<proteinExistence type="predicted"/>
<reference evidence="7 8" key="1">
    <citation type="submission" date="2020-05" db="EMBL/GenBank/DDBJ databases">
        <authorList>
            <person name="Whitworth D."/>
        </authorList>
    </citation>
    <scope>NUCLEOTIDE SEQUENCE [LARGE SCALE GENOMIC DNA]</scope>
    <source>
        <strain evidence="7 8">AB043B</strain>
    </source>
</reference>
<accession>A0A7Y4KEF0</accession>
<keyword evidence="2" id="KW-0479">Metal-binding</keyword>
<evidence type="ECO:0000256" key="1">
    <source>
        <dbReference type="ARBA" id="ARBA00022670"/>
    </source>
</evidence>
<keyword evidence="4" id="KW-0862">Zinc</keyword>
<gene>
    <name evidence="7" type="ORF">HMI49_03790</name>
</gene>
<keyword evidence="3" id="KW-0378">Hydrolase</keyword>
<name>A0A7Y4KEF0_9BACT</name>
<comment type="caution">
    <text evidence="7">The sequence shown here is derived from an EMBL/GenBank/DDBJ whole genome shotgun (WGS) entry which is preliminary data.</text>
</comment>
<sequence>MACPPPSAPAPALYVSDGYRVRLAPGVLAKALRLARVRAPLETGGLLLGAVVDGEAHVLAVTGPGRRALRGRVGFEADRVRDNRLLGRVRPRLRYLGDWHTHPGGPARLSRTDEASVRECLSADRPEVLHLLLSGPSAMQGQVVASVFTAVRGEAAIRRMEVVS</sequence>
<keyword evidence="8" id="KW-1185">Reference proteome</keyword>
<dbReference type="Proteomes" id="UP000563426">
    <property type="component" value="Unassembled WGS sequence"/>
</dbReference>
<evidence type="ECO:0000256" key="5">
    <source>
        <dbReference type="ARBA" id="ARBA00023049"/>
    </source>
</evidence>
<keyword evidence="1" id="KW-0645">Protease</keyword>
<dbReference type="GO" id="GO:0006508">
    <property type="term" value="P:proteolysis"/>
    <property type="evidence" value="ECO:0007669"/>
    <property type="project" value="UniProtKB-KW"/>
</dbReference>
<evidence type="ECO:0000313" key="7">
    <source>
        <dbReference type="EMBL" id="NOK32323.1"/>
    </source>
</evidence>
<evidence type="ECO:0000256" key="4">
    <source>
        <dbReference type="ARBA" id="ARBA00022833"/>
    </source>
</evidence>